<keyword evidence="5 14" id="KW-1003">Cell membrane</keyword>
<dbReference type="EMBL" id="CP002130">
    <property type="protein sequence ID" value="AEI88636.1"/>
    <property type="molecule type" value="Genomic_DNA"/>
</dbReference>
<dbReference type="InterPro" id="IPR005265">
    <property type="entry name" value="HemJ-like"/>
</dbReference>
<dbReference type="KEGG" id="mmn:midi_00326"/>
<evidence type="ECO:0000313" key="17">
    <source>
        <dbReference type="Proteomes" id="UP000006639"/>
    </source>
</evidence>
<evidence type="ECO:0000256" key="4">
    <source>
        <dbReference type="ARBA" id="ARBA00017504"/>
    </source>
</evidence>
<dbReference type="GO" id="GO:0046872">
    <property type="term" value="F:metal ion binding"/>
    <property type="evidence" value="ECO:0007669"/>
    <property type="project" value="UniProtKB-UniRule"/>
</dbReference>
<dbReference type="EC" id="1.3.99.-" evidence="14 15"/>
<dbReference type="NCBIfam" id="TIGR00701">
    <property type="entry name" value="protoporphyrinogen oxidase HemJ"/>
    <property type="match status" value="1"/>
</dbReference>
<evidence type="ECO:0000256" key="2">
    <source>
        <dbReference type="ARBA" id="ARBA00005073"/>
    </source>
</evidence>
<keyword evidence="12 14" id="KW-0472">Membrane</keyword>
<evidence type="ECO:0000256" key="5">
    <source>
        <dbReference type="ARBA" id="ARBA00022475"/>
    </source>
</evidence>
<keyword evidence="9 14" id="KW-1133">Transmembrane helix</keyword>
<feature type="transmembrane region" description="Helical" evidence="14">
    <location>
        <begin position="15"/>
        <end position="36"/>
    </location>
</feature>
<evidence type="ECO:0000256" key="3">
    <source>
        <dbReference type="ARBA" id="ARBA00006501"/>
    </source>
</evidence>
<evidence type="ECO:0000313" key="16">
    <source>
        <dbReference type="EMBL" id="AEI88636.1"/>
    </source>
</evidence>
<dbReference type="AlphaFoldDB" id="F7XVD7"/>
<accession>F7XVD7</accession>
<feature type="transmembrane region" description="Helical" evidence="14">
    <location>
        <begin position="124"/>
        <end position="142"/>
    </location>
</feature>
<organism evidence="16 17">
    <name type="scientific">Midichloria mitochondrii (strain IricVA)</name>
    <dbReference type="NCBI Taxonomy" id="696127"/>
    <lineage>
        <taxon>Bacteria</taxon>
        <taxon>Pseudomonadati</taxon>
        <taxon>Pseudomonadota</taxon>
        <taxon>Alphaproteobacteria</taxon>
        <taxon>Rickettsiales</taxon>
        <taxon>Candidatus Midichloriaceae</taxon>
        <taxon>Candidatus Midichloria</taxon>
    </lineage>
</organism>
<dbReference type="GO" id="GO:0005886">
    <property type="term" value="C:plasma membrane"/>
    <property type="evidence" value="ECO:0007669"/>
    <property type="project" value="UniProtKB-SubCell"/>
</dbReference>
<dbReference type="HAMAP" id="MF_02239">
    <property type="entry name" value="HemJ"/>
    <property type="match status" value="1"/>
</dbReference>
<dbReference type="STRING" id="696127.midi_00326"/>
<dbReference type="Proteomes" id="UP000006639">
    <property type="component" value="Chromosome"/>
</dbReference>
<feature type="binding site" description="axial binding residue" evidence="14">
    <location>
        <position position="16"/>
    </location>
    <ligand>
        <name>heme</name>
        <dbReference type="ChEBI" id="CHEBI:30413"/>
    </ligand>
    <ligandPart>
        <name>Fe</name>
        <dbReference type="ChEBI" id="CHEBI:18248"/>
    </ligandPart>
</feature>
<dbReference type="GO" id="GO:0006782">
    <property type="term" value="P:protoporphyrinogen IX biosynthetic process"/>
    <property type="evidence" value="ECO:0007669"/>
    <property type="project" value="UniProtKB-UniRule"/>
</dbReference>
<reference evidence="16 17" key="1">
    <citation type="journal article" date="2011" name="Mol. Biol. Evol.">
        <title>Phylogenomic evidence for the presence of a flagellum and cbb3 oxidase in the free-living mitochondrial ancestor.</title>
        <authorList>
            <person name="Sassera D."/>
            <person name="Lo N."/>
            <person name="Epis S."/>
            <person name="D'Auria G."/>
            <person name="Montagna M."/>
            <person name="Comandatore F."/>
            <person name="Horner D."/>
            <person name="Pereto J."/>
            <person name="Luciano A.M."/>
            <person name="Franciosi F."/>
            <person name="Ferri E."/>
            <person name="Crotti E."/>
            <person name="Bazzocchi C."/>
            <person name="Daffonchio D."/>
            <person name="Sacchi L."/>
            <person name="Moya A."/>
            <person name="Latorre A."/>
            <person name="Bandi C."/>
        </authorList>
    </citation>
    <scope>NUCLEOTIDE SEQUENCE [LARGE SCALE GENOMIC DNA]</scope>
    <source>
        <strain evidence="16 17">IricVA</strain>
    </source>
</reference>
<sequence>MKEFVLNNYLLIKSLHIIAIICWMAGSLYLPRLFVYHTRFSPKSEAYETFLTMEFKLIRYIMTPSMLCAFLSGELLIYAQEMTTWLHVKLTAVMLLATMHGLMIRYYKNFYNHTNTQSEKFFRFLNEIPTILMILIVMMAVMKP</sequence>
<comment type="subcellular location">
    <subcellularLocation>
        <location evidence="1 14">Cell membrane</location>
        <topology evidence="1 14">Multi-pass membrane protein</topology>
    </subcellularLocation>
</comment>
<evidence type="ECO:0000256" key="14">
    <source>
        <dbReference type="HAMAP-Rule" id="MF_02239"/>
    </source>
</evidence>
<dbReference type="OrthoDB" id="9800824at2"/>
<dbReference type="PANTHER" id="PTHR40255:SF1">
    <property type="entry name" value="PROTOPORPHYRINOGEN IX OXIDASE"/>
    <property type="match status" value="1"/>
</dbReference>
<dbReference type="PIRSF" id="PIRSF004638">
    <property type="entry name" value="UCP004638"/>
    <property type="match status" value="1"/>
</dbReference>
<gene>
    <name evidence="16" type="ordered locus">midi_00326</name>
</gene>
<evidence type="ECO:0000256" key="12">
    <source>
        <dbReference type="ARBA" id="ARBA00023136"/>
    </source>
</evidence>
<dbReference type="RefSeq" id="WP_013950851.1">
    <property type="nucleotide sequence ID" value="NC_015722.1"/>
</dbReference>
<evidence type="ECO:0000256" key="1">
    <source>
        <dbReference type="ARBA" id="ARBA00004651"/>
    </source>
</evidence>
<comment type="cofactor">
    <cofactor evidence="14 15">
        <name>heme b</name>
        <dbReference type="ChEBI" id="CHEBI:60344"/>
    </cofactor>
    <text evidence="14 15">Binds 1 heme b (iron(II)-protoporphyrin IX) group per subunit.</text>
</comment>
<evidence type="ECO:0000256" key="11">
    <source>
        <dbReference type="ARBA" id="ARBA00023004"/>
    </source>
</evidence>
<proteinExistence type="inferred from homology"/>
<comment type="similarity">
    <text evidence="3 14 15">Belongs to the HemJ family.</text>
</comment>
<dbReference type="UniPathway" id="UPA00251">
    <property type="reaction ID" value="UER00324"/>
</dbReference>
<evidence type="ECO:0000256" key="9">
    <source>
        <dbReference type="ARBA" id="ARBA00022989"/>
    </source>
</evidence>
<keyword evidence="10 14" id="KW-0560">Oxidoreductase</keyword>
<keyword evidence="6 14" id="KW-0349">Heme</keyword>
<keyword evidence="11 14" id="KW-0408">Iron</keyword>
<evidence type="ECO:0000256" key="15">
    <source>
        <dbReference type="PIRNR" id="PIRNR004638"/>
    </source>
</evidence>
<evidence type="ECO:0000256" key="7">
    <source>
        <dbReference type="ARBA" id="ARBA00022692"/>
    </source>
</evidence>
<keyword evidence="7 14" id="KW-0812">Transmembrane</keyword>
<feature type="binding site" description="axial binding residue" evidence="14">
    <location>
        <position position="89"/>
    </location>
    <ligand>
        <name>heme</name>
        <dbReference type="ChEBI" id="CHEBI:30413"/>
    </ligand>
    <ligandPart>
        <name>Fe</name>
        <dbReference type="ChEBI" id="CHEBI:18248"/>
    </ligandPart>
</feature>
<comment type="catalytic activity">
    <reaction evidence="13 14 15">
        <text>protoporphyrinogen IX + 3 A = protoporphyrin IX + 3 AH2</text>
        <dbReference type="Rhea" id="RHEA:62000"/>
        <dbReference type="ChEBI" id="CHEBI:13193"/>
        <dbReference type="ChEBI" id="CHEBI:17499"/>
        <dbReference type="ChEBI" id="CHEBI:57306"/>
        <dbReference type="ChEBI" id="CHEBI:57307"/>
    </reaction>
</comment>
<evidence type="ECO:0000256" key="6">
    <source>
        <dbReference type="ARBA" id="ARBA00022617"/>
    </source>
</evidence>
<feature type="transmembrane region" description="Helical" evidence="14">
    <location>
        <begin position="57"/>
        <end position="79"/>
    </location>
</feature>
<evidence type="ECO:0000256" key="8">
    <source>
        <dbReference type="ARBA" id="ARBA00022723"/>
    </source>
</evidence>
<dbReference type="Pfam" id="PF03653">
    <property type="entry name" value="UPF0093"/>
    <property type="match status" value="1"/>
</dbReference>
<comment type="pathway">
    <text evidence="2 14 15">Porphyrin-containing compound metabolism; protoporphyrin-IX biosynthesis; protoporphyrin-IX from protoporphyrinogen-IX: step 1/1.</text>
</comment>
<protein>
    <recommendedName>
        <fullName evidence="4 14">Protoporphyrinogen IX oxidase</fullName>
        <shortName evidence="14">PPO</shortName>
        <ecNumber evidence="14 15">1.3.99.-</ecNumber>
    </recommendedName>
</protein>
<feature type="transmembrane region" description="Helical" evidence="14">
    <location>
        <begin position="85"/>
        <end position="104"/>
    </location>
</feature>
<dbReference type="HOGENOM" id="CLU_125006_1_0_5"/>
<dbReference type="GO" id="GO:0070818">
    <property type="term" value="F:protoporphyrinogen oxidase activity"/>
    <property type="evidence" value="ECO:0007669"/>
    <property type="project" value="UniProtKB-UniRule"/>
</dbReference>
<name>F7XVD7_MIDMI</name>
<keyword evidence="8 14" id="KW-0479">Metal-binding</keyword>
<evidence type="ECO:0000256" key="13">
    <source>
        <dbReference type="ARBA" id="ARBA00048390"/>
    </source>
</evidence>
<comment type="subunit">
    <text evidence="14">Homodimer.</text>
</comment>
<evidence type="ECO:0000256" key="10">
    <source>
        <dbReference type="ARBA" id="ARBA00023002"/>
    </source>
</evidence>
<keyword evidence="17" id="KW-1185">Reference proteome</keyword>
<comment type="function">
    <text evidence="14 15">Catalyzes the oxidation of protoporphyrinogen IX to protoporphyrin IX.</text>
</comment>
<dbReference type="PANTHER" id="PTHR40255">
    <property type="entry name" value="UPF0093 MEMBRANE PROTEIN SLR1790"/>
    <property type="match status" value="1"/>
</dbReference>